<dbReference type="GO" id="GO:1990811">
    <property type="term" value="C:MWP complex"/>
    <property type="evidence" value="ECO:0007669"/>
    <property type="project" value="TreeGrafter"/>
</dbReference>
<dbReference type="InterPro" id="IPR052778">
    <property type="entry name" value="Centrosome-WD_assoc"/>
</dbReference>
<evidence type="ECO:0000256" key="1">
    <source>
        <dbReference type="SAM" id="MobiDB-lite"/>
    </source>
</evidence>
<feature type="region of interest" description="Disordered" evidence="1">
    <location>
        <begin position="114"/>
        <end position="137"/>
    </location>
</feature>
<feature type="compositionally biased region" description="Acidic residues" evidence="1">
    <location>
        <begin position="125"/>
        <end position="134"/>
    </location>
</feature>
<feature type="region of interest" description="Disordered" evidence="1">
    <location>
        <begin position="149"/>
        <end position="191"/>
    </location>
</feature>
<evidence type="ECO:0008006" key="4">
    <source>
        <dbReference type="Google" id="ProtNLM"/>
    </source>
</evidence>
<name>A0AAU9L6M3_9STRA</name>
<evidence type="ECO:0000313" key="2">
    <source>
        <dbReference type="EMBL" id="CAH0481160.1"/>
    </source>
</evidence>
<organism evidence="2 3">
    <name type="scientific">Peronospora belbahrii</name>
    <dbReference type="NCBI Taxonomy" id="622444"/>
    <lineage>
        <taxon>Eukaryota</taxon>
        <taxon>Sar</taxon>
        <taxon>Stramenopiles</taxon>
        <taxon>Oomycota</taxon>
        <taxon>Peronosporomycetes</taxon>
        <taxon>Peronosporales</taxon>
        <taxon>Peronosporaceae</taxon>
        <taxon>Peronospora</taxon>
    </lineage>
</organism>
<dbReference type="AlphaFoldDB" id="A0AAU9L6M3"/>
<dbReference type="Gene3D" id="2.130.10.10">
    <property type="entry name" value="YVTN repeat-like/Quinoprotein amine dehydrogenase"/>
    <property type="match status" value="3"/>
</dbReference>
<comment type="caution">
    <text evidence="2">The sequence shown here is derived from an EMBL/GenBank/DDBJ whole genome shotgun (WGS) entry which is preliminary data.</text>
</comment>
<proteinExistence type="predicted"/>
<dbReference type="PANTHER" id="PTHR16220">
    <property type="entry name" value="WD REPEAT PROTEIN 8-RELATED"/>
    <property type="match status" value="1"/>
</dbReference>
<reference evidence="2" key="1">
    <citation type="submission" date="2021-11" db="EMBL/GenBank/DDBJ databases">
        <authorList>
            <person name="Islam A."/>
            <person name="Islam S."/>
            <person name="Flora M.S."/>
            <person name="Rahman M."/>
            <person name="Ziaur R.M."/>
            <person name="Epstein J.H."/>
            <person name="Hassan M."/>
            <person name="Klassen M."/>
            <person name="Woodard K."/>
            <person name="Webb A."/>
            <person name="Webby R.J."/>
            <person name="El Zowalaty M.E."/>
        </authorList>
    </citation>
    <scope>NUCLEOTIDE SEQUENCE</scope>
    <source>
        <strain evidence="2">Pbs3</strain>
    </source>
</reference>
<protein>
    <recommendedName>
        <fullName evidence="4">Myb-like domain-containing protein</fullName>
    </recommendedName>
</protein>
<dbReference type="SUPFAM" id="SSF69322">
    <property type="entry name" value="Tricorn protease domain 2"/>
    <property type="match status" value="1"/>
</dbReference>
<evidence type="ECO:0000313" key="3">
    <source>
        <dbReference type="Proteomes" id="UP001160483"/>
    </source>
</evidence>
<accession>A0AAU9L6M3</accession>
<dbReference type="InterPro" id="IPR001680">
    <property type="entry name" value="WD40_rpt"/>
</dbReference>
<dbReference type="Proteomes" id="UP001160483">
    <property type="component" value="Unassembled WGS sequence"/>
</dbReference>
<gene>
    <name evidence="2" type="ORF">PBS003_LOCUS7767</name>
</gene>
<feature type="compositionally biased region" description="Basic and acidic residues" evidence="1">
    <location>
        <begin position="152"/>
        <end position="169"/>
    </location>
</feature>
<dbReference type="InterPro" id="IPR015943">
    <property type="entry name" value="WD40/YVTN_repeat-like_dom_sf"/>
</dbReference>
<dbReference type="SMART" id="SM00320">
    <property type="entry name" value="WD40"/>
    <property type="match status" value="4"/>
</dbReference>
<dbReference type="EMBL" id="CAKKTJ010000327">
    <property type="protein sequence ID" value="CAH0481160.1"/>
    <property type="molecule type" value="Genomic_DNA"/>
</dbReference>
<sequence length="724" mass="81385">MGRGKKWRHDEDMSLAAAYAGVASEGVKEGPFFWDSVRSRVQSMRSVRALRNRWVLMSHEVKVFVQYLDRIEAQGVSDKMAAVERAMSNFRETQGRGFEFVSCWEIVQKCHEIRRGGGGSGGQAEETEEEEEMEVPQVDTLAVETAENAECEEQHEADVGVPTEKEENAKSATNSSIPNRAESPRVTPASMDDLTFVQQQLASEMRRKNDLQEDELALKLFSEGRESDESQRFFKLLKRKKLLLLEKEVDALELAQHRPRQLSMPVTCGLVRWSPCGRYVAVGNGNRLIIRDAKSLQIVQRYSTIDVMQSLAWSKDSQFVLTAIHKRAVVQIWSVQDASWGCKMSEGIAGLVHARWTPDARHVITVSDFQLHATVWSLQDPSTRYMIRNPKVAVEGLRFSTNGEFLAVIERHDCKDFIGIYSSESWELTAHFSIDSYDCVEVMWSPDDAAIAVRDTHLEFGVFLYSPNGTFLAKFQAYQNALGLKTIAWSASGQFLALGSYDEHLRILSHIGWKPIADFDHTSIAITSTNTNQAAIEYEENFADANVMDRPQGRRVAVTQHGSSLLSNSLQAASAAAQAAGGKKYRAICFVRRDPPFSVRALTSDPLVENPKIGISRVAWSPDSAFIATKSDQMPYNVWIWRTENLTLHATISLLELVRSLQWDPVHIRLAITSGENHVHLWTMKGVSWIDIPIESFQARGLQWAPNGDSLIVIGRQEFCSITL</sequence>
<dbReference type="GO" id="GO:0005815">
    <property type="term" value="C:microtubule organizing center"/>
    <property type="evidence" value="ECO:0007669"/>
    <property type="project" value="TreeGrafter"/>
</dbReference>
<dbReference type="PANTHER" id="PTHR16220:SF0">
    <property type="entry name" value="WD REPEAT-CONTAINING PROTEIN WRAP73"/>
    <property type="match status" value="1"/>
</dbReference>